<reference evidence="1" key="1">
    <citation type="journal article" date="2021" name="Proc. Natl. Acad. Sci. U.S.A.">
        <title>A Catalog of Tens of Thousands of Viruses from Human Metagenomes Reveals Hidden Associations with Chronic Diseases.</title>
        <authorList>
            <person name="Tisza M.J."/>
            <person name="Buck C.B."/>
        </authorList>
    </citation>
    <scope>NUCLEOTIDE SEQUENCE</scope>
    <source>
        <strain evidence="1">Ctt4r3</strain>
    </source>
</reference>
<sequence>MDKPQKRLDEKSNDNVSGALVNTRKENGSVALAVNQINSFEQAEALADWIAQSPVFNKGFKEQVQKEDGTSELVVNKSAIVTCLLLGNELGFTPMVSVTFGKTLDREAAIKVERGRSMGLNPMAAMQNIYVFSTSQTEIVYTGIHIVNKVLTDAGIKRRILEDGTKPFYVYKYCKKDLSNEFVDYNDSNKDEFVVINDGHPESWIDEKVKEGRIPIIRYATRRALVELTRGDERIAIPYTLQQAIDAGLYAGIKSDGTESKGKANWNAHPETHLVKMSIMLGGRIIASDKLNGVYVDSELHQAVSLANQQAEDVEYQEVPVNEK</sequence>
<dbReference type="EMBL" id="BK014649">
    <property type="protein sequence ID" value="DAD65796.1"/>
    <property type="molecule type" value="Genomic_DNA"/>
</dbReference>
<organism evidence="1">
    <name type="scientific">CrAss-like virus sp. ctt4r3</name>
    <dbReference type="NCBI Taxonomy" id="2823619"/>
    <lineage>
        <taxon>Viruses</taxon>
        <taxon>Duplodnaviria</taxon>
        <taxon>Heunggongvirae</taxon>
        <taxon>Uroviricota</taxon>
        <taxon>Caudoviricetes</taxon>
        <taxon>Crassvirales</taxon>
    </lineage>
</organism>
<accession>A0A8S5L7B1</accession>
<proteinExistence type="predicted"/>
<evidence type="ECO:0000313" key="1">
    <source>
        <dbReference type="EMBL" id="DAD65796.1"/>
    </source>
</evidence>
<protein>
    <submittedName>
        <fullName evidence="1">Uncharacterized protein</fullName>
    </submittedName>
</protein>
<name>A0A8S5L7B1_9CAUD</name>